<proteinExistence type="predicted"/>
<dbReference type="SUPFAM" id="SSF56801">
    <property type="entry name" value="Acetyl-CoA synthetase-like"/>
    <property type="match status" value="1"/>
</dbReference>
<feature type="compositionally biased region" description="Polar residues" evidence="2">
    <location>
        <begin position="427"/>
        <end position="439"/>
    </location>
</feature>
<comment type="caution">
    <text evidence="4">The sequence shown here is derived from an EMBL/GenBank/DDBJ whole genome shotgun (WGS) entry which is preliminary data.</text>
</comment>
<feature type="domain" description="AMP-dependent synthetase/ligase" evidence="3">
    <location>
        <begin position="46"/>
        <end position="276"/>
    </location>
</feature>
<dbReference type="GO" id="GO:0016874">
    <property type="term" value="F:ligase activity"/>
    <property type="evidence" value="ECO:0007669"/>
    <property type="project" value="UniProtKB-KW"/>
</dbReference>
<reference evidence="4 5" key="1">
    <citation type="submission" date="2017-10" db="EMBL/GenBank/DDBJ databases">
        <title>Novel microbial diversity and functional potential in the marine mammal oral microbiome.</title>
        <authorList>
            <person name="Dudek N.K."/>
            <person name="Sun C.L."/>
            <person name="Burstein D."/>
            <person name="Kantor R.S."/>
            <person name="Aliaga Goltsman D.S."/>
            <person name="Bik E.M."/>
            <person name="Thomas B.C."/>
            <person name="Banfield J.F."/>
            <person name="Relman D.A."/>
        </authorList>
    </citation>
    <scope>NUCLEOTIDE SEQUENCE [LARGE SCALE GENOMIC DNA]</scope>
    <source>
        <strain evidence="4">DOLJORAL78_50_517</strain>
    </source>
</reference>
<evidence type="ECO:0000313" key="4">
    <source>
        <dbReference type="EMBL" id="PIE83418.1"/>
    </source>
</evidence>
<dbReference type="InterPro" id="IPR020845">
    <property type="entry name" value="AMP-binding_CS"/>
</dbReference>
<evidence type="ECO:0000313" key="5">
    <source>
        <dbReference type="Proteomes" id="UP000229278"/>
    </source>
</evidence>
<dbReference type="Proteomes" id="UP000229278">
    <property type="component" value="Unassembled WGS sequence"/>
</dbReference>
<dbReference type="Gene3D" id="3.30.300.30">
    <property type="match status" value="1"/>
</dbReference>
<keyword evidence="1" id="KW-0436">Ligase</keyword>
<evidence type="ECO:0000256" key="2">
    <source>
        <dbReference type="SAM" id="MobiDB-lite"/>
    </source>
</evidence>
<gene>
    <name evidence="4" type="ORF">CSA09_00635</name>
</gene>
<dbReference type="InterPro" id="IPR042099">
    <property type="entry name" value="ANL_N_sf"/>
</dbReference>
<dbReference type="EMBL" id="PDTV01000004">
    <property type="protein sequence ID" value="PIE83418.1"/>
    <property type="molecule type" value="Genomic_DNA"/>
</dbReference>
<sequence>MSATLPLLSSASLETPLARRHQHAISRAQFLRHIHCVIDLLPPTQFVVNLCQDRYLFMVAFAAVGVNGQTNLLPSSRADLPLQQLTQNYPDSTVITDADLEQWLARQADHTTPAIPELPARQLIAIAFTSGSTGRAKPHLKYWHALVGGAKQAQQRFGFNHQTQMVATVPPQHMYGLETSIMAPLVSGISVHTSRPFFPEDVRVALSELPPSRILVTTPVHLQACVDAELNWPAMDFVISATAPLSTTLAQQAEQCFSAPVREIYGCTEAGSIASRRTLDGDRWCLYEGFHLHANALSGAHLSEPVTLCDRLEICNTREFKLLGRSEDSVNIAGKRNSLAYLNHQINTIEGVVEGHFALPDEADGEISRLVAVVVAPTLSEPQILAELARRLDPVFLPRPLIKVAQLPRNETGKITRDALLTLTSLPSAKISPTSSPDPSLNPADRPEPPI</sequence>
<dbReference type="PANTHER" id="PTHR43767:SF8">
    <property type="entry name" value="LONG-CHAIN-FATTY-ACID--COA LIGASE"/>
    <property type="match status" value="1"/>
</dbReference>
<protein>
    <recommendedName>
        <fullName evidence="3">AMP-dependent synthetase/ligase domain-containing protein</fullName>
    </recommendedName>
</protein>
<dbReference type="Gene3D" id="3.40.50.12780">
    <property type="entry name" value="N-terminal domain of ligase-like"/>
    <property type="match status" value="1"/>
</dbReference>
<feature type="region of interest" description="Disordered" evidence="2">
    <location>
        <begin position="427"/>
        <end position="451"/>
    </location>
</feature>
<dbReference type="InterPro" id="IPR000873">
    <property type="entry name" value="AMP-dep_synth/lig_dom"/>
</dbReference>
<dbReference type="InterPro" id="IPR050237">
    <property type="entry name" value="ATP-dep_AMP-bd_enzyme"/>
</dbReference>
<organism evidence="4 5">
    <name type="scientific">Candidatus Contendibacter odensensis</name>
    <dbReference type="NCBI Taxonomy" id="1400860"/>
    <lineage>
        <taxon>Bacteria</taxon>
        <taxon>Pseudomonadati</taxon>
        <taxon>Pseudomonadota</taxon>
        <taxon>Gammaproteobacteria</taxon>
        <taxon>Candidatus Competibacteraceae</taxon>
        <taxon>Candidatus Contendibacter</taxon>
    </lineage>
</organism>
<dbReference type="InterPro" id="IPR045851">
    <property type="entry name" value="AMP-bd_C_sf"/>
</dbReference>
<evidence type="ECO:0000259" key="3">
    <source>
        <dbReference type="Pfam" id="PF00501"/>
    </source>
</evidence>
<dbReference type="PROSITE" id="PS00455">
    <property type="entry name" value="AMP_BINDING"/>
    <property type="match status" value="1"/>
</dbReference>
<accession>A0A2G6PFU6</accession>
<evidence type="ECO:0000256" key="1">
    <source>
        <dbReference type="ARBA" id="ARBA00022598"/>
    </source>
</evidence>
<dbReference type="AlphaFoldDB" id="A0A2G6PFU6"/>
<dbReference type="PANTHER" id="PTHR43767">
    <property type="entry name" value="LONG-CHAIN-FATTY-ACID--COA LIGASE"/>
    <property type="match status" value="1"/>
</dbReference>
<name>A0A2G6PFU6_9GAMM</name>
<dbReference type="Pfam" id="PF00501">
    <property type="entry name" value="AMP-binding"/>
    <property type="match status" value="1"/>
</dbReference>